<accession>A0AAD1VJ94</accession>
<dbReference type="AlphaFoldDB" id="A0AAD1VJ94"/>
<evidence type="ECO:0000313" key="1">
    <source>
        <dbReference type="EMBL" id="CAH2218901.1"/>
    </source>
</evidence>
<dbReference type="Proteomes" id="UP001295444">
    <property type="component" value="Chromosome 01"/>
</dbReference>
<organism evidence="1 2">
    <name type="scientific">Pelobates cultripes</name>
    <name type="common">Western spadefoot toad</name>
    <dbReference type="NCBI Taxonomy" id="61616"/>
    <lineage>
        <taxon>Eukaryota</taxon>
        <taxon>Metazoa</taxon>
        <taxon>Chordata</taxon>
        <taxon>Craniata</taxon>
        <taxon>Vertebrata</taxon>
        <taxon>Euteleostomi</taxon>
        <taxon>Amphibia</taxon>
        <taxon>Batrachia</taxon>
        <taxon>Anura</taxon>
        <taxon>Pelobatoidea</taxon>
        <taxon>Pelobatidae</taxon>
        <taxon>Pelobates</taxon>
    </lineage>
</organism>
<keyword evidence="2" id="KW-1185">Reference proteome</keyword>
<gene>
    <name evidence="1" type="ORF">PECUL_23A049534</name>
</gene>
<protein>
    <submittedName>
        <fullName evidence="1">Uncharacterized protein</fullName>
    </submittedName>
</protein>
<name>A0AAD1VJ94_PELCU</name>
<sequence>MLVHFFMLRDKMAILEAVKNHTPYQFKAVQLHFLQDLCRSAPNWRRSLQRVTQTLRTLGITATKDGRTCQLLSADEAAAFLQRLGLPQPASSNEGQKGIWDVTKIVAKWDVAKWGPSCTLTATKDGRTCKLLSVDEAAAFLQRLGLPQPASSYEGQKGIWDVAKIVPFIP</sequence>
<reference evidence="1" key="1">
    <citation type="submission" date="2022-03" db="EMBL/GenBank/DDBJ databases">
        <authorList>
            <person name="Alioto T."/>
            <person name="Alioto T."/>
            <person name="Gomez Garrido J."/>
        </authorList>
    </citation>
    <scope>NUCLEOTIDE SEQUENCE</scope>
</reference>
<dbReference type="EMBL" id="OW240912">
    <property type="protein sequence ID" value="CAH2218901.1"/>
    <property type="molecule type" value="Genomic_DNA"/>
</dbReference>
<evidence type="ECO:0000313" key="2">
    <source>
        <dbReference type="Proteomes" id="UP001295444"/>
    </source>
</evidence>
<proteinExistence type="predicted"/>